<dbReference type="AlphaFoldDB" id="A5G0L4"/>
<protein>
    <submittedName>
        <fullName evidence="2">Uncharacterized protein</fullName>
    </submittedName>
</protein>
<feature type="region of interest" description="Disordered" evidence="1">
    <location>
        <begin position="139"/>
        <end position="195"/>
    </location>
</feature>
<evidence type="ECO:0000313" key="2">
    <source>
        <dbReference type="EMBL" id="ABQ31396.1"/>
    </source>
</evidence>
<reference evidence="2 3" key="1">
    <citation type="submission" date="2007-05" db="EMBL/GenBank/DDBJ databases">
        <title>Complete sequence of chromosome of Acidiphilium cryptum JF-5.</title>
        <authorList>
            <consortium name="US DOE Joint Genome Institute"/>
            <person name="Copeland A."/>
            <person name="Lucas S."/>
            <person name="Lapidus A."/>
            <person name="Barry K."/>
            <person name="Detter J.C."/>
            <person name="Glavina del Rio T."/>
            <person name="Hammon N."/>
            <person name="Israni S."/>
            <person name="Dalin E."/>
            <person name="Tice H."/>
            <person name="Pitluck S."/>
            <person name="Sims D."/>
            <person name="Brettin T."/>
            <person name="Bruce D."/>
            <person name="Han C."/>
            <person name="Schmutz J."/>
            <person name="Larimer F."/>
            <person name="Land M."/>
            <person name="Hauser L."/>
            <person name="Kyrpides N."/>
            <person name="Kim E."/>
            <person name="Magnuson T."/>
            <person name="Richardson P."/>
        </authorList>
    </citation>
    <scope>NUCLEOTIDE SEQUENCE [LARGE SCALE GENOMIC DNA]</scope>
    <source>
        <strain evidence="2 3">JF-5</strain>
    </source>
</reference>
<gene>
    <name evidence="2" type="ordered locus">Acry_2198</name>
</gene>
<organism evidence="2 3">
    <name type="scientific">Acidiphilium cryptum (strain JF-5)</name>
    <dbReference type="NCBI Taxonomy" id="349163"/>
    <lineage>
        <taxon>Bacteria</taxon>
        <taxon>Pseudomonadati</taxon>
        <taxon>Pseudomonadota</taxon>
        <taxon>Alphaproteobacteria</taxon>
        <taxon>Acetobacterales</taxon>
        <taxon>Acidocellaceae</taxon>
        <taxon>Acidiphilium</taxon>
    </lineage>
</organism>
<accession>A5G0L4</accession>
<dbReference type="EMBL" id="CP000697">
    <property type="protein sequence ID" value="ABQ31396.1"/>
    <property type="molecule type" value="Genomic_DNA"/>
</dbReference>
<sequence length="195" mass="21510">MDVARRFRALIDTLCDAVARRGAAGAFGPGSGALTILLWTRLRRYATFLLRLCDNQVPAPRPRPASRRPRRPVDRARLALPRRTAWLLAPVPEAIAAAGQLRALLADPELQRRIGEEPRLGRILRPLCRCLGVKLPAPLRLPPRAGSRKRTKPAPASSTHAGGAESRPLARRFRPPAACAPPRRRNRAPPLVRSR</sequence>
<dbReference type="Proteomes" id="UP000000245">
    <property type="component" value="Chromosome"/>
</dbReference>
<dbReference type="RefSeq" id="WP_012039873.1">
    <property type="nucleotide sequence ID" value="NC_009484.1"/>
</dbReference>
<evidence type="ECO:0000256" key="1">
    <source>
        <dbReference type="SAM" id="MobiDB-lite"/>
    </source>
</evidence>
<evidence type="ECO:0000313" key="3">
    <source>
        <dbReference type="Proteomes" id="UP000000245"/>
    </source>
</evidence>
<keyword evidence="3" id="KW-1185">Reference proteome</keyword>
<dbReference type="KEGG" id="acr:Acry_2198"/>
<proteinExistence type="predicted"/>
<dbReference type="HOGENOM" id="CLU_113985_0_0_5"/>
<name>A5G0L4_ACICJ</name>